<evidence type="ECO:0000313" key="1">
    <source>
        <dbReference type="EMBL" id="JAH34836.1"/>
    </source>
</evidence>
<proteinExistence type="predicted"/>
<reference evidence="1" key="2">
    <citation type="journal article" date="2015" name="Fish Shellfish Immunol.">
        <title>Early steps in the European eel (Anguilla anguilla)-Vibrio vulnificus interaction in the gills: Role of the RtxA13 toxin.</title>
        <authorList>
            <person name="Callol A."/>
            <person name="Pajuelo D."/>
            <person name="Ebbesson L."/>
            <person name="Teles M."/>
            <person name="MacKenzie S."/>
            <person name="Amaro C."/>
        </authorList>
    </citation>
    <scope>NUCLEOTIDE SEQUENCE</scope>
</reference>
<accession>A0A0E9S0M6</accession>
<sequence length="31" mass="3469">MRSSHYSPSAEEQKKLISSAQRAYLSLLSLS</sequence>
<reference evidence="1" key="1">
    <citation type="submission" date="2014-11" db="EMBL/GenBank/DDBJ databases">
        <authorList>
            <person name="Amaro Gonzalez C."/>
        </authorList>
    </citation>
    <scope>NUCLEOTIDE SEQUENCE</scope>
</reference>
<organism evidence="1">
    <name type="scientific">Anguilla anguilla</name>
    <name type="common">European freshwater eel</name>
    <name type="synonym">Muraena anguilla</name>
    <dbReference type="NCBI Taxonomy" id="7936"/>
    <lineage>
        <taxon>Eukaryota</taxon>
        <taxon>Metazoa</taxon>
        <taxon>Chordata</taxon>
        <taxon>Craniata</taxon>
        <taxon>Vertebrata</taxon>
        <taxon>Euteleostomi</taxon>
        <taxon>Actinopterygii</taxon>
        <taxon>Neopterygii</taxon>
        <taxon>Teleostei</taxon>
        <taxon>Anguilliformes</taxon>
        <taxon>Anguillidae</taxon>
        <taxon>Anguilla</taxon>
    </lineage>
</organism>
<dbReference type="AlphaFoldDB" id="A0A0E9S0M6"/>
<protein>
    <submittedName>
        <fullName evidence="1">Uncharacterized protein</fullName>
    </submittedName>
</protein>
<name>A0A0E9S0M6_ANGAN</name>
<dbReference type="EMBL" id="GBXM01073741">
    <property type="protein sequence ID" value="JAH34836.1"/>
    <property type="molecule type" value="Transcribed_RNA"/>
</dbReference>